<dbReference type="Proteomes" id="UP000050525">
    <property type="component" value="Unassembled WGS sequence"/>
</dbReference>
<sequence>MTLEPRSQGCRAAQGDEGPWLALPKAEGSSQAQLQPQQKQHSCLGFWEQGDQPQDWTSFLCLHWQRGQASTSPTAEAELSLLLEVAAAPTS</sequence>
<accession>A0A151N6V6</accession>
<protein>
    <submittedName>
        <fullName evidence="2">Uncharacterized protein</fullName>
    </submittedName>
</protein>
<organism evidence="2 3">
    <name type="scientific">Alligator mississippiensis</name>
    <name type="common">American alligator</name>
    <dbReference type="NCBI Taxonomy" id="8496"/>
    <lineage>
        <taxon>Eukaryota</taxon>
        <taxon>Metazoa</taxon>
        <taxon>Chordata</taxon>
        <taxon>Craniata</taxon>
        <taxon>Vertebrata</taxon>
        <taxon>Euteleostomi</taxon>
        <taxon>Archelosauria</taxon>
        <taxon>Archosauria</taxon>
        <taxon>Crocodylia</taxon>
        <taxon>Alligatoridae</taxon>
        <taxon>Alligatorinae</taxon>
        <taxon>Alligator</taxon>
    </lineage>
</organism>
<name>A0A151N6V6_ALLMI</name>
<reference evidence="2 3" key="1">
    <citation type="journal article" date="2012" name="Genome Biol.">
        <title>Sequencing three crocodilian genomes to illuminate the evolution of archosaurs and amniotes.</title>
        <authorList>
            <person name="St John J.A."/>
            <person name="Braun E.L."/>
            <person name="Isberg S.R."/>
            <person name="Miles L.G."/>
            <person name="Chong A.Y."/>
            <person name="Gongora J."/>
            <person name="Dalzell P."/>
            <person name="Moran C."/>
            <person name="Bed'hom B."/>
            <person name="Abzhanov A."/>
            <person name="Burgess S.C."/>
            <person name="Cooksey A.M."/>
            <person name="Castoe T.A."/>
            <person name="Crawford N.G."/>
            <person name="Densmore L.D."/>
            <person name="Drew J.C."/>
            <person name="Edwards S.V."/>
            <person name="Faircloth B.C."/>
            <person name="Fujita M.K."/>
            <person name="Greenwold M.J."/>
            <person name="Hoffmann F.G."/>
            <person name="Howard J.M."/>
            <person name="Iguchi T."/>
            <person name="Janes D.E."/>
            <person name="Khan S.Y."/>
            <person name="Kohno S."/>
            <person name="de Koning A.J."/>
            <person name="Lance S.L."/>
            <person name="McCarthy F.M."/>
            <person name="McCormack J.E."/>
            <person name="Merchant M.E."/>
            <person name="Peterson D.G."/>
            <person name="Pollock D.D."/>
            <person name="Pourmand N."/>
            <person name="Raney B.J."/>
            <person name="Roessler K.A."/>
            <person name="Sanford J.R."/>
            <person name="Sawyer R.H."/>
            <person name="Schmidt C.J."/>
            <person name="Triplett E.W."/>
            <person name="Tuberville T.D."/>
            <person name="Venegas-Anaya M."/>
            <person name="Howard J.T."/>
            <person name="Jarvis E.D."/>
            <person name="Guillette L.J.Jr."/>
            <person name="Glenn T.C."/>
            <person name="Green R.E."/>
            <person name="Ray D.A."/>
        </authorList>
    </citation>
    <scope>NUCLEOTIDE SEQUENCE [LARGE SCALE GENOMIC DNA]</scope>
    <source>
        <strain evidence="2">KSC_2009_1</strain>
    </source>
</reference>
<evidence type="ECO:0000313" key="2">
    <source>
        <dbReference type="EMBL" id="KYO32319.1"/>
    </source>
</evidence>
<evidence type="ECO:0000256" key="1">
    <source>
        <dbReference type="SAM" id="MobiDB-lite"/>
    </source>
</evidence>
<proteinExistence type="predicted"/>
<dbReference type="EMBL" id="AKHW03003945">
    <property type="protein sequence ID" value="KYO32319.1"/>
    <property type="molecule type" value="Genomic_DNA"/>
</dbReference>
<gene>
    <name evidence="2" type="ORF">Y1Q_0000386</name>
</gene>
<dbReference type="AlphaFoldDB" id="A0A151N6V6"/>
<evidence type="ECO:0000313" key="3">
    <source>
        <dbReference type="Proteomes" id="UP000050525"/>
    </source>
</evidence>
<comment type="caution">
    <text evidence="2">The sequence shown here is derived from an EMBL/GenBank/DDBJ whole genome shotgun (WGS) entry which is preliminary data.</text>
</comment>
<feature type="region of interest" description="Disordered" evidence="1">
    <location>
        <begin position="1"/>
        <end position="36"/>
    </location>
</feature>
<keyword evidence="3" id="KW-1185">Reference proteome</keyword>